<reference evidence="5" key="1">
    <citation type="submission" date="2019-12" db="UniProtKB">
        <authorList>
            <consortium name="WormBaseParasite"/>
        </authorList>
    </citation>
    <scope>IDENTIFICATION</scope>
</reference>
<evidence type="ECO:0000313" key="4">
    <source>
        <dbReference type="Proteomes" id="UP000046395"/>
    </source>
</evidence>
<dbReference type="PANTHER" id="PTHR24637">
    <property type="entry name" value="COLLAGEN"/>
    <property type="match status" value="1"/>
</dbReference>
<dbReference type="Pfam" id="PF01391">
    <property type="entry name" value="Collagen"/>
    <property type="match status" value="2"/>
</dbReference>
<evidence type="ECO:0000259" key="3">
    <source>
        <dbReference type="Pfam" id="PF01484"/>
    </source>
</evidence>
<dbReference type="GO" id="GO:0042302">
    <property type="term" value="F:structural constituent of cuticle"/>
    <property type="evidence" value="ECO:0007669"/>
    <property type="project" value="InterPro"/>
</dbReference>
<dbReference type="Proteomes" id="UP000046395">
    <property type="component" value="Unassembled WGS sequence"/>
</dbReference>
<dbReference type="AlphaFoldDB" id="A0A5S6R3I1"/>
<evidence type="ECO:0000256" key="1">
    <source>
        <dbReference type="ARBA" id="ARBA00022737"/>
    </source>
</evidence>
<accession>A0A5S6R3I1</accession>
<dbReference type="STRING" id="70415.A0A5S6R3I1"/>
<sequence length="356" mass="36550">MACCLFAAPAIVWEIQSIWNELDDEIARQKAISGEIWKEVLLQRSARVKRYAYESSASIESKKNGKQVAHDRTKQRGHKPGTVPMPPGLKPPGFTAPKGATREELSFEEDMDEEVRSGKKKPCKCKPERANKCPPGPPGQPGRHGLPGLNGPNGIPGKPGEKGEDAETLIPVVNDCIICRSCVNGAPGKPGPPGPQGLRGPAGRAGVPGSDGAPGSPGEMGLPGPQGEIGKPGLKGANGTNAERVIGIKGARGEPGPTGVMGARGVSGNNGAPGLVGAVGLPGDIGPPGDAAPPGPAGPMGPIGGPGPDATYCPCPARNPHRLHDASLGLPTTRLSSRDNEEYIFAMNGKKAKRKS</sequence>
<feature type="compositionally biased region" description="Low complexity" evidence="2">
    <location>
        <begin position="141"/>
        <end position="158"/>
    </location>
</feature>
<keyword evidence="1" id="KW-0677">Repeat</keyword>
<protein>
    <submittedName>
        <fullName evidence="5">Col_cuticle_N domain-containing protein</fullName>
    </submittedName>
</protein>
<dbReference type="WBParaSite" id="TMUE_3000014171.1">
    <property type="protein sequence ID" value="TMUE_3000014171.1"/>
    <property type="gene ID" value="WBGene00289517"/>
</dbReference>
<dbReference type="Pfam" id="PF01484">
    <property type="entry name" value="Col_cuticle_N"/>
    <property type="match status" value="1"/>
</dbReference>
<proteinExistence type="predicted"/>
<feature type="compositionally biased region" description="Low complexity" evidence="2">
    <location>
        <begin position="196"/>
        <end position="205"/>
    </location>
</feature>
<dbReference type="InterPro" id="IPR008160">
    <property type="entry name" value="Collagen"/>
</dbReference>
<feature type="region of interest" description="Disordered" evidence="2">
    <location>
        <begin position="186"/>
        <end position="238"/>
    </location>
</feature>
<dbReference type="InterPro" id="IPR002486">
    <property type="entry name" value="Col_cuticle_N"/>
</dbReference>
<dbReference type="PANTHER" id="PTHR24637:SF425">
    <property type="entry name" value="NEMATODE CUTICLE COLLAGEN N-TERMINAL DOMAIN-CONTAINING PROTEIN"/>
    <property type="match status" value="1"/>
</dbReference>
<name>A0A5S6R3I1_TRIMR</name>
<feature type="compositionally biased region" description="Basic and acidic residues" evidence="2">
    <location>
        <begin position="60"/>
        <end position="74"/>
    </location>
</feature>
<feature type="domain" description="Nematode cuticle collagen N-terminal" evidence="3">
    <location>
        <begin position="2"/>
        <end position="40"/>
    </location>
</feature>
<evidence type="ECO:0000313" key="5">
    <source>
        <dbReference type="WBParaSite" id="TMUE_3000014171.1"/>
    </source>
</evidence>
<keyword evidence="4" id="KW-1185">Reference proteome</keyword>
<evidence type="ECO:0000256" key="2">
    <source>
        <dbReference type="SAM" id="MobiDB-lite"/>
    </source>
</evidence>
<organism evidence="4 5">
    <name type="scientific">Trichuris muris</name>
    <name type="common">Mouse whipworm</name>
    <dbReference type="NCBI Taxonomy" id="70415"/>
    <lineage>
        <taxon>Eukaryota</taxon>
        <taxon>Metazoa</taxon>
        <taxon>Ecdysozoa</taxon>
        <taxon>Nematoda</taxon>
        <taxon>Enoplea</taxon>
        <taxon>Dorylaimia</taxon>
        <taxon>Trichinellida</taxon>
        <taxon>Trichuridae</taxon>
        <taxon>Trichuris</taxon>
    </lineage>
</organism>
<feature type="region of interest" description="Disordered" evidence="2">
    <location>
        <begin position="55"/>
        <end position="165"/>
    </location>
</feature>